<feature type="transmembrane region" description="Helical" evidence="8">
    <location>
        <begin position="59"/>
        <end position="76"/>
    </location>
</feature>
<dbReference type="PANTHER" id="PTHR43568">
    <property type="entry name" value="P PROTEIN"/>
    <property type="match status" value="1"/>
</dbReference>
<comment type="subcellular location">
    <subcellularLocation>
        <location evidence="1">Cell membrane</location>
        <topology evidence="1">Multi-pass membrane protein</topology>
    </subcellularLocation>
</comment>
<accession>H5SQV4</accession>
<feature type="transmembrane region" description="Helical" evidence="8">
    <location>
        <begin position="27"/>
        <end position="47"/>
    </location>
</feature>
<keyword evidence="7 8" id="KW-0472">Membrane</keyword>
<feature type="transmembrane region" description="Helical" evidence="8">
    <location>
        <begin position="276"/>
        <end position="294"/>
    </location>
</feature>
<feature type="transmembrane region" description="Helical" evidence="8">
    <location>
        <begin position="408"/>
        <end position="431"/>
    </location>
</feature>
<evidence type="ECO:0000256" key="7">
    <source>
        <dbReference type="ARBA" id="ARBA00023136"/>
    </source>
</evidence>
<dbReference type="CDD" id="cd01116">
    <property type="entry name" value="P_permease"/>
    <property type="match status" value="1"/>
</dbReference>
<feature type="transmembrane region" description="Helical" evidence="8">
    <location>
        <begin position="367"/>
        <end position="396"/>
    </location>
</feature>
<evidence type="ECO:0000256" key="6">
    <source>
        <dbReference type="ARBA" id="ARBA00022989"/>
    </source>
</evidence>
<dbReference type="Pfam" id="PF03600">
    <property type="entry name" value="CitMHS"/>
    <property type="match status" value="1"/>
</dbReference>
<keyword evidence="6 8" id="KW-1133">Transmembrane helix</keyword>
<feature type="transmembrane region" description="Helical" evidence="8">
    <location>
        <begin position="225"/>
        <end position="242"/>
    </location>
</feature>
<organism evidence="10">
    <name type="scientific">Acetithermum autotrophicum</name>
    <dbReference type="NCBI Taxonomy" id="1446466"/>
    <lineage>
        <taxon>Bacteria</taxon>
        <taxon>Candidatus Bipolaricaulota</taxon>
        <taxon>Candidatus Acetithermum</taxon>
    </lineage>
</organism>
<protein>
    <submittedName>
        <fullName evidence="10">Na+/H+ antiporter NhaD and related arsenite permeases</fullName>
    </submittedName>
</protein>
<feature type="transmembrane region" description="Helical" evidence="8">
    <location>
        <begin position="175"/>
        <end position="194"/>
    </location>
</feature>
<name>H5SQV4_ACEAU</name>
<evidence type="ECO:0000259" key="9">
    <source>
        <dbReference type="Pfam" id="PF03600"/>
    </source>
</evidence>
<keyword evidence="5 8" id="KW-0812">Transmembrane</keyword>
<dbReference type="InterPro" id="IPR000802">
    <property type="entry name" value="Arsenical_pump_ArsB"/>
</dbReference>
<feature type="transmembrane region" description="Helical" evidence="8">
    <location>
        <begin position="248"/>
        <end position="264"/>
    </location>
</feature>
<dbReference type="PRINTS" id="PR00758">
    <property type="entry name" value="ARSENICPUMP"/>
</dbReference>
<evidence type="ECO:0000256" key="3">
    <source>
        <dbReference type="ARBA" id="ARBA00022448"/>
    </source>
</evidence>
<reference evidence="10" key="2">
    <citation type="journal article" date="2012" name="PLoS ONE">
        <title>A Deeply Branching Thermophilic Bacterium with an Ancient Acetyl-CoA Pathway Dominates a Subsurface Ecosystem.</title>
        <authorList>
            <person name="Takami H."/>
            <person name="Noguchi H."/>
            <person name="Takaki Y."/>
            <person name="Uchiyama I."/>
            <person name="Toyoda A."/>
            <person name="Nishi S."/>
            <person name="Chee G.-J."/>
            <person name="Arai W."/>
            <person name="Nunoura T."/>
            <person name="Itoh T."/>
            <person name="Hattori M."/>
            <person name="Takai K."/>
        </authorList>
    </citation>
    <scope>NUCLEOTIDE SEQUENCE</scope>
</reference>
<evidence type="ECO:0000313" key="10">
    <source>
        <dbReference type="EMBL" id="BAL58471.1"/>
    </source>
</evidence>
<feature type="domain" description="Citrate transporter-like" evidence="9">
    <location>
        <begin position="15"/>
        <end position="374"/>
    </location>
</feature>
<comment type="similarity">
    <text evidence="2">Belongs to the CitM (TC 2.A.11) transporter family.</text>
</comment>
<keyword evidence="4" id="KW-1003">Cell membrane</keyword>
<evidence type="ECO:0000256" key="5">
    <source>
        <dbReference type="ARBA" id="ARBA00022692"/>
    </source>
</evidence>
<dbReference type="EMBL" id="AP011801">
    <property type="protein sequence ID" value="BAL58471.1"/>
    <property type="molecule type" value="Genomic_DNA"/>
</dbReference>
<reference evidence="10" key="1">
    <citation type="journal article" date="2005" name="Environ. Microbiol.">
        <title>Genetic and functional properties of uncultivated thermophilic crenarchaeotes from a subsurface gold mine as revealed by analysis of genome fragments.</title>
        <authorList>
            <person name="Nunoura T."/>
            <person name="Hirayama H."/>
            <person name="Takami H."/>
            <person name="Oida H."/>
            <person name="Nishi S."/>
            <person name="Shimamura S."/>
            <person name="Suzuki Y."/>
            <person name="Inagaki F."/>
            <person name="Takai K."/>
            <person name="Nealson K.H."/>
            <person name="Horikoshi K."/>
        </authorList>
    </citation>
    <scope>NUCLEOTIDE SEQUENCE</scope>
</reference>
<dbReference type="InterPro" id="IPR051475">
    <property type="entry name" value="Diverse_Ion_Transporter"/>
</dbReference>
<dbReference type="AlphaFoldDB" id="H5SQV4"/>
<evidence type="ECO:0000256" key="1">
    <source>
        <dbReference type="ARBA" id="ARBA00004651"/>
    </source>
</evidence>
<dbReference type="PANTHER" id="PTHR43568:SF1">
    <property type="entry name" value="P PROTEIN"/>
    <property type="match status" value="1"/>
</dbReference>
<sequence length="435" mass="45970">MLTQWVVSAIFVATYLLIALGTPNRVIVALLGAITLAVYGAFAGFLPQAEVPAAVDWDTMGLLVGMMLLVGMLKYTKLFELVALRVITLAQGSPVRLLWLLGGTTALVSGFLDNVTTVLLFIPLTAESCRRLGADLKPFVLAEVFASNIGGTATLIGDPPNIMIGSAAGLSFLDFLLHMGPLVLIVLGGALLYLQWRFRAVLRTPASLSISGGEVVTMAASDRRSVRRGLGVLALTLALFFVHDRLHLMPATIAFCGAALLLLLSRDSPERALREVDWSVLLFFGSLFVMVAALERVGVIGQLARGMLVVTGGNLYIVCGAILVFGAVISSVIDNVPLAAAMVPLIAEMSRAPELAAQLSSYTVNPLWWALVLGVGLGGNGTLVGASANIVAAGALERLGHPVSFRQFFTVGFPLMLLTILVSGVLLYGLLSLRM</sequence>
<dbReference type="InterPro" id="IPR004680">
    <property type="entry name" value="Cit_transptr-like_dom"/>
</dbReference>
<feature type="transmembrane region" description="Helical" evidence="8">
    <location>
        <begin position="97"/>
        <end position="122"/>
    </location>
</feature>
<keyword evidence="3" id="KW-0813">Transport</keyword>
<evidence type="ECO:0000256" key="4">
    <source>
        <dbReference type="ARBA" id="ARBA00022475"/>
    </source>
</evidence>
<feature type="transmembrane region" description="Helical" evidence="8">
    <location>
        <begin position="314"/>
        <end position="347"/>
    </location>
</feature>
<feature type="transmembrane region" description="Helical" evidence="8">
    <location>
        <begin position="6"/>
        <end position="22"/>
    </location>
</feature>
<dbReference type="GO" id="GO:0015105">
    <property type="term" value="F:arsenite transmembrane transporter activity"/>
    <property type="evidence" value="ECO:0007669"/>
    <property type="project" value="InterPro"/>
</dbReference>
<proteinExistence type="inferred from homology"/>
<dbReference type="GO" id="GO:0005886">
    <property type="term" value="C:plasma membrane"/>
    <property type="evidence" value="ECO:0007669"/>
    <property type="project" value="UniProtKB-SubCell"/>
</dbReference>
<gene>
    <name evidence="10" type="ORF">HGMM_OP2C021</name>
</gene>
<evidence type="ECO:0000256" key="2">
    <source>
        <dbReference type="ARBA" id="ARBA00009843"/>
    </source>
</evidence>
<evidence type="ECO:0000256" key="8">
    <source>
        <dbReference type="SAM" id="Phobius"/>
    </source>
</evidence>